<reference evidence="2" key="1">
    <citation type="journal article" date="2021" name="Microorganisms">
        <title>Acidisoma silvae sp. nov. and Acidisomacellulosilytica sp. nov., Two Acidophilic Bacteria Isolated from Decaying Wood, Hydrolyzing Cellulose and Producing Poly-3-hydroxybutyrate.</title>
        <authorList>
            <person name="Mieszkin S."/>
            <person name="Pouder E."/>
            <person name="Uroz S."/>
            <person name="Simon-Colin C."/>
            <person name="Alain K."/>
        </authorList>
    </citation>
    <scope>NUCLEOTIDE SEQUENCE</scope>
    <source>
        <strain evidence="2">HW T2.11</strain>
    </source>
</reference>
<comment type="caution">
    <text evidence="2">The sequence shown here is derived from an EMBL/GenBank/DDBJ whole genome shotgun (WGS) entry which is preliminary data.</text>
</comment>
<dbReference type="EMBL" id="JAESVB010000018">
    <property type="protein sequence ID" value="MCB8877861.1"/>
    <property type="molecule type" value="Genomic_DNA"/>
</dbReference>
<protein>
    <submittedName>
        <fullName evidence="2">LysR family transcriptional regulator</fullName>
    </submittedName>
</protein>
<evidence type="ECO:0000259" key="1">
    <source>
        <dbReference type="PROSITE" id="PS50931"/>
    </source>
</evidence>
<dbReference type="Pfam" id="PF00126">
    <property type="entry name" value="HTH_1"/>
    <property type="match status" value="1"/>
</dbReference>
<evidence type="ECO:0000313" key="3">
    <source>
        <dbReference type="Proteomes" id="UP000708298"/>
    </source>
</evidence>
<feature type="domain" description="HTH lysR-type" evidence="1">
    <location>
        <begin position="7"/>
        <end position="51"/>
    </location>
</feature>
<dbReference type="InterPro" id="IPR000847">
    <property type="entry name" value="LysR_HTH_N"/>
</dbReference>
<dbReference type="Gene3D" id="1.10.10.10">
    <property type="entry name" value="Winged helix-like DNA-binding domain superfamily/Winged helix DNA-binding domain"/>
    <property type="match status" value="1"/>
</dbReference>
<sequence length="60" mass="6622">MTAPLNLDMDILRTFVAGYSLGGFAKAANKIGRSPAAISLQMKKLESQIGQLRRLRSCRR</sequence>
<dbReference type="Proteomes" id="UP000708298">
    <property type="component" value="Unassembled WGS sequence"/>
</dbReference>
<keyword evidence="3" id="KW-1185">Reference proteome</keyword>
<dbReference type="RefSeq" id="WP_227323500.1">
    <property type="nucleotide sequence ID" value="NZ_JAESVB010000018.1"/>
</dbReference>
<dbReference type="AlphaFoldDB" id="A0A964E107"/>
<reference evidence="2" key="2">
    <citation type="submission" date="2021-01" db="EMBL/GenBank/DDBJ databases">
        <authorList>
            <person name="Mieszkin S."/>
            <person name="Pouder E."/>
            <person name="Alain K."/>
        </authorList>
    </citation>
    <scope>NUCLEOTIDE SEQUENCE</scope>
    <source>
        <strain evidence="2">HW T2.11</strain>
    </source>
</reference>
<dbReference type="GO" id="GO:0003700">
    <property type="term" value="F:DNA-binding transcription factor activity"/>
    <property type="evidence" value="ECO:0007669"/>
    <property type="project" value="InterPro"/>
</dbReference>
<gene>
    <name evidence="2" type="ORF">ASILVAE211_21900</name>
</gene>
<evidence type="ECO:0000313" key="2">
    <source>
        <dbReference type="EMBL" id="MCB8877861.1"/>
    </source>
</evidence>
<dbReference type="PROSITE" id="PS50931">
    <property type="entry name" value="HTH_LYSR"/>
    <property type="match status" value="1"/>
</dbReference>
<dbReference type="InterPro" id="IPR036390">
    <property type="entry name" value="WH_DNA-bd_sf"/>
</dbReference>
<dbReference type="InterPro" id="IPR036388">
    <property type="entry name" value="WH-like_DNA-bd_sf"/>
</dbReference>
<organism evidence="2 3">
    <name type="scientific">Acidisoma silvae</name>
    <dbReference type="NCBI Taxonomy" id="2802396"/>
    <lineage>
        <taxon>Bacteria</taxon>
        <taxon>Pseudomonadati</taxon>
        <taxon>Pseudomonadota</taxon>
        <taxon>Alphaproteobacteria</taxon>
        <taxon>Acetobacterales</taxon>
        <taxon>Acidocellaceae</taxon>
        <taxon>Acidisoma</taxon>
    </lineage>
</organism>
<name>A0A964E107_9PROT</name>
<accession>A0A964E107</accession>
<dbReference type="SUPFAM" id="SSF46785">
    <property type="entry name" value="Winged helix' DNA-binding domain"/>
    <property type="match status" value="1"/>
</dbReference>
<proteinExistence type="predicted"/>